<dbReference type="EMBL" id="MFDO01000023">
    <property type="protein sequence ID" value="OGE65146.1"/>
    <property type="molecule type" value="Genomic_DNA"/>
</dbReference>
<accession>A0A1F5MIE3</accession>
<name>A0A1F5MIE3_9BACT</name>
<dbReference type="AlphaFoldDB" id="A0A1F5MIE3"/>
<evidence type="ECO:0000313" key="3">
    <source>
        <dbReference type="Proteomes" id="UP000178017"/>
    </source>
</evidence>
<organism evidence="2 3">
    <name type="scientific">Candidatus Daviesbacteria bacterium RIFCSPLOWO2_01_FULL_40_24</name>
    <dbReference type="NCBI Taxonomy" id="1797787"/>
    <lineage>
        <taxon>Bacteria</taxon>
        <taxon>Candidatus Daviesiibacteriota</taxon>
    </lineage>
</organism>
<feature type="transmembrane region" description="Helical" evidence="1">
    <location>
        <begin position="47"/>
        <end position="69"/>
    </location>
</feature>
<evidence type="ECO:0000256" key="1">
    <source>
        <dbReference type="SAM" id="Phobius"/>
    </source>
</evidence>
<proteinExistence type="predicted"/>
<keyword evidence="1" id="KW-0812">Transmembrane</keyword>
<keyword evidence="1" id="KW-1133">Transmembrane helix</keyword>
<feature type="transmembrane region" description="Helical" evidence="1">
    <location>
        <begin position="75"/>
        <end position="98"/>
    </location>
</feature>
<feature type="transmembrane region" description="Helical" evidence="1">
    <location>
        <begin position="131"/>
        <end position="160"/>
    </location>
</feature>
<gene>
    <name evidence="2" type="ORF">A3B49_01275</name>
</gene>
<feature type="transmembrane region" description="Helical" evidence="1">
    <location>
        <begin position="166"/>
        <end position="191"/>
    </location>
</feature>
<evidence type="ECO:0008006" key="4">
    <source>
        <dbReference type="Google" id="ProtNLM"/>
    </source>
</evidence>
<feature type="transmembrane region" description="Helical" evidence="1">
    <location>
        <begin position="12"/>
        <end position="40"/>
    </location>
</feature>
<sequence length="235" mass="25512">MGFDINLPTLGLIAGSAIIGAINPCSIGGLVLMVSVILASKKSKQKLLVLGGVYIFTIFTTQLLIGLGLLSFLSFLPWVITKYISVTMGTVIVLLGLVEIKDYFWYGRGFSLVIPESLTHQMHKISKITTIFGAVVASLIMVSGQLFCTGASYLAIITIISANFNWTGLLMMVTYNLVYVLPLVIILLLVSSGTKLHFVKSWKQESRGMMRLIIGLLLVSLGWLLILISGGAIRL</sequence>
<reference evidence="2 3" key="1">
    <citation type="journal article" date="2016" name="Nat. Commun.">
        <title>Thousands of microbial genomes shed light on interconnected biogeochemical processes in an aquifer system.</title>
        <authorList>
            <person name="Anantharaman K."/>
            <person name="Brown C.T."/>
            <person name="Hug L.A."/>
            <person name="Sharon I."/>
            <person name="Castelle C.J."/>
            <person name="Probst A.J."/>
            <person name="Thomas B.C."/>
            <person name="Singh A."/>
            <person name="Wilkins M.J."/>
            <person name="Karaoz U."/>
            <person name="Brodie E.L."/>
            <person name="Williams K.H."/>
            <person name="Hubbard S.S."/>
            <person name="Banfield J.F."/>
        </authorList>
    </citation>
    <scope>NUCLEOTIDE SEQUENCE [LARGE SCALE GENOMIC DNA]</scope>
</reference>
<keyword evidence="1" id="KW-0472">Membrane</keyword>
<dbReference type="Proteomes" id="UP000178017">
    <property type="component" value="Unassembled WGS sequence"/>
</dbReference>
<feature type="transmembrane region" description="Helical" evidence="1">
    <location>
        <begin position="212"/>
        <end position="233"/>
    </location>
</feature>
<evidence type="ECO:0000313" key="2">
    <source>
        <dbReference type="EMBL" id="OGE65146.1"/>
    </source>
</evidence>
<protein>
    <recommendedName>
        <fullName evidence="4">Cytochrome C biogenesis protein transmembrane domain-containing protein</fullName>
    </recommendedName>
</protein>
<comment type="caution">
    <text evidence="2">The sequence shown here is derived from an EMBL/GenBank/DDBJ whole genome shotgun (WGS) entry which is preliminary data.</text>
</comment>